<organism evidence="6 7">
    <name type="scientific">Exophiala sideris</name>
    <dbReference type="NCBI Taxonomy" id="1016849"/>
    <lineage>
        <taxon>Eukaryota</taxon>
        <taxon>Fungi</taxon>
        <taxon>Dikarya</taxon>
        <taxon>Ascomycota</taxon>
        <taxon>Pezizomycotina</taxon>
        <taxon>Eurotiomycetes</taxon>
        <taxon>Chaetothyriomycetidae</taxon>
        <taxon>Chaetothyriales</taxon>
        <taxon>Herpotrichiellaceae</taxon>
        <taxon>Exophiala</taxon>
    </lineage>
</organism>
<dbReference type="PANTHER" id="PTHR43620:SF7">
    <property type="entry name" value="GLYCEROPHOSPHODIESTER PHOSPHODIESTERASE GDPD5-RELATED"/>
    <property type="match status" value="1"/>
</dbReference>
<dbReference type="GO" id="GO:0006071">
    <property type="term" value="P:glycerol metabolic process"/>
    <property type="evidence" value="ECO:0007669"/>
    <property type="project" value="UniProtKB-KW"/>
</dbReference>
<dbReference type="GO" id="GO:0008889">
    <property type="term" value="F:glycerophosphodiester phosphodiesterase activity"/>
    <property type="evidence" value="ECO:0007669"/>
    <property type="project" value="UniProtKB-EC"/>
</dbReference>
<evidence type="ECO:0000256" key="4">
    <source>
        <dbReference type="ARBA" id="ARBA00022801"/>
    </source>
</evidence>
<evidence type="ECO:0000313" key="6">
    <source>
        <dbReference type="EMBL" id="KIV81246.1"/>
    </source>
</evidence>
<dbReference type="HOGENOM" id="CLU_036449_0_0_1"/>
<gene>
    <name evidence="6" type="ORF">PV11_08672</name>
</gene>
<reference evidence="6 7" key="1">
    <citation type="submission" date="2015-01" db="EMBL/GenBank/DDBJ databases">
        <title>The Genome Sequence of Exophiala sideris CBS121828.</title>
        <authorList>
            <consortium name="The Broad Institute Genomics Platform"/>
            <person name="Cuomo C."/>
            <person name="de Hoog S."/>
            <person name="Gorbushina A."/>
            <person name="Stielow B."/>
            <person name="Teixiera M."/>
            <person name="Abouelleil A."/>
            <person name="Chapman S.B."/>
            <person name="Priest M."/>
            <person name="Young S.K."/>
            <person name="Wortman J."/>
            <person name="Nusbaum C."/>
            <person name="Birren B."/>
        </authorList>
    </citation>
    <scope>NUCLEOTIDE SEQUENCE [LARGE SCALE GENOMIC DNA]</scope>
    <source>
        <strain evidence="6 7">CBS 121828</strain>
    </source>
</reference>
<dbReference type="InterPro" id="IPR017946">
    <property type="entry name" value="PLC-like_Pdiesterase_TIM-brl"/>
</dbReference>
<keyword evidence="3" id="KW-0319">Glycerol metabolism</keyword>
<evidence type="ECO:0000256" key="1">
    <source>
        <dbReference type="ARBA" id="ARBA00007277"/>
    </source>
</evidence>
<dbReference type="EC" id="3.1.4.46" evidence="2"/>
<dbReference type="GO" id="GO:0006629">
    <property type="term" value="P:lipid metabolic process"/>
    <property type="evidence" value="ECO:0007669"/>
    <property type="project" value="InterPro"/>
</dbReference>
<accession>A0A0D1X192</accession>
<dbReference type="SUPFAM" id="SSF51695">
    <property type="entry name" value="PLC-like phosphodiesterases"/>
    <property type="match status" value="1"/>
</dbReference>
<name>A0A0D1X192_9EURO</name>
<evidence type="ECO:0000256" key="5">
    <source>
        <dbReference type="ARBA" id="ARBA00047512"/>
    </source>
</evidence>
<evidence type="ECO:0000256" key="2">
    <source>
        <dbReference type="ARBA" id="ARBA00012247"/>
    </source>
</evidence>
<dbReference type="OrthoDB" id="1058301at2759"/>
<dbReference type="EMBL" id="KN846953">
    <property type="protein sequence ID" value="KIV81246.1"/>
    <property type="molecule type" value="Genomic_DNA"/>
</dbReference>
<sequence>MAMVSLLEVAHAAPAPQNSGSSAPQAYTGHTSIQPPNPVDSYYISLGPRPYYLVNNMTNSTLKTKLESCANGPFQITDFTIGHRGGATLQIPEESVENAMAGARFGAGILECDTSLTAVKGLVCRHSLCDLATTTDILLHPNLAAKCAVPFTPANGTHAANVVCCTTDITTAEYLTLCSKMDGYNASAKTVQDYQIGAPLWRTELYDTCAQVQTLESYIDLINSFPGYRNFTPELKSGADDTVTAQYAKYPAGYTQEDYARQFVNTFINKGIDPARVWMQSFNPPDIYLWLEEFPEFGRQAVYLDESGDTPDTYAAAVALLPSIKAKGVNIIAPPYNYLLMEAGPDNQTIVPSSYATTAKAVGLDIITWTFERSGPLDQVKATDQYYNSSIFDAVHNDGQMYEVLDILVQQVGIKAMFTDWAATVTYYANCFGLHGPNSADYQ</sequence>
<protein>
    <recommendedName>
        <fullName evidence="2">glycerophosphodiester phosphodiesterase</fullName>
        <ecNumber evidence="2">3.1.4.46</ecNumber>
    </recommendedName>
</protein>
<dbReference type="PANTHER" id="PTHR43620">
    <property type="entry name" value="GLYCEROPHOSPHORYL DIESTER PHOSPHODIESTERASE"/>
    <property type="match status" value="1"/>
</dbReference>
<comment type="similarity">
    <text evidence="1">Belongs to the glycerophosphoryl diester phosphodiesterase family.</text>
</comment>
<dbReference type="AlphaFoldDB" id="A0A0D1X192"/>
<dbReference type="Proteomes" id="UP000053599">
    <property type="component" value="Unassembled WGS sequence"/>
</dbReference>
<proteinExistence type="inferred from homology"/>
<evidence type="ECO:0000256" key="3">
    <source>
        <dbReference type="ARBA" id="ARBA00022798"/>
    </source>
</evidence>
<comment type="catalytic activity">
    <reaction evidence="5">
        <text>a sn-glycero-3-phosphodiester + H2O = an alcohol + sn-glycerol 3-phosphate + H(+)</text>
        <dbReference type="Rhea" id="RHEA:12969"/>
        <dbReference type="ChEBI" id="CHEBI:15377"/>
        <dbReference type="ChEBI" id="CHEBI:15378"/>
        <dbReference type="ChEBI" id="CHEBI:30879"/>
        <dbReference type="ChEBI" id="CHEBI:57597"/>
        <dbReference type="ChEBI" id="CHEBI:83408"/>
        <dbReference type="EC" id="3.1.4.46"/>
    </reaction>
</comment>
<dbReference type="Gene3D" id="3.20.20.190">
    <property type="entry name" value="Phosphatidylinositol (PI) phosphodiesterase"/>
    <property type="match status" value="1"/>
</dbReference>
<keyword evidence="4" id="KW-0378">Hydrolase</keyword>
<evidence type="ECO:0000313" key="7">
    <source>
        <dbReference type="Proteomes" id="UP000053599"/>
    </source>
</evidence>
<dbReference type="STRING" id="1016849.A0A0D1X192"/>